<organism evidence="3 4">
    <name type="scientific">Polaribacter porphyrae</name>
    <dbReference type="NCBI Taxonomy" id="1137780"/>
    <lineage>
        <taxon>Bacteria</taxon>
        <taxon>Pseudomonadati</taxon>
        <taxon>Bacteroidota</taxon>
        <taxon>Flavobacteriia</taxon>
        <taxon>Flavobacteriales</taxon>
        <taxon>Flavobacteriaceae</taxon>
    </lineage>
</organism>
<keyword evidence="2" id="KW-1133">Transmembrane helix</keyword>
<sequence length="256" mass="29826">MKIFRKIRFRTITKSGFSKYVLYAFGEILLVVIGILIALYINNKKDISDRIEIQKNHFKVLKEELQNNLEILEKEQETLGELIENIRDLINLSNSNTLEKEFNETYLSELLFLPITRAIEVNYENAAFAEFTSSSSLKNVKNDSLRSLLRAWNRKLETFKFQENVVHESLDKANNFIEVNGSLKTIFDNINLSESYLEIKNSKTVTSNKNLLKSRQFENILIQYLGVATQLHKKEYPSFKSDITNLIYLLEVVLNN</sequence>
<feature type="transmembrane region" description="Helical" evidence="2">
    <location>
        <begin position="20"/>
        <end position="41"/>
    </location>
</feature>
<dbReference type="EMBL" id="MSCN01000001">
    <property type="protein sequence ID" value="PQJ80150.1"/>
    <property type="molecule type" value="Genomic_DNA"/>
</dbReference>
<proteinExistence type="predicted"/>
<dbReference type="OrthoDB" id="821805at2"/>
<comment type="caution">
    <text evidence="3">The sequence shown here is derived from an EMBL/GenBank/DDBJ whole genome shotgun (WGS) entry which is preliminary data.</text>
</comment>
<evidence type="ECO:0000256" key="2">
    <source>
        <dbReference type="SAM" id="Phobius"/>
    </source>
</evidence>
<dbReference type="RefSeq" id="WP_105016745.1">
    <property type="nucleotide sequence ID" value="NZ_MSCN01000001.1"/>
</dbReference>
<name>A0A2S7WRB9_9FLAO</name>
<dbReference type="Proteomes" id="UP000238882">
    <property type="component" value="Unassembled WGS sequence"/>
</dbReference>
<evidence type="ECO:0000313" key="4">
    <source>
        <dbReference type="Proteomes" id="UP000238882"/>
    </source>
</evidence>
<evidence type="ECO:0000313" key="3">
    <source>
        <dbReference type="EMBL" id="PQJ80150.1"/>
    </source>
</evidence>
<dbReference type="AlphaFoldDB" id="A0A2S7WRB9"/>
<feature type="coiled-coil region" evidence="1">
    <location>
        <begin position="55"/>
        <end position="92"/>
    </location>
</feature>
<keyword evidence="2" id="KW-0472">Membrane</keyword>
<accession>A0A2S7WRB9</accession>
<evidence type="ECO:0000256" key="1">
    <source>
        <dbReference type="SAM" id="Coils"/>
    </source>
</evidence>
<reference evidence="3 4" key="1">
    <citation type="submission" date="2016-12" db="EMBL/GenBank/DDBJ databases">
        <title>Trade-off between light-utilization and light-protection in marine flavobacteria.</title>
        <authorList>
            <person name="Kumagai Y."/>
            <person name="Yoshizawa S."/>
            <person name="Kogure K."/>
            <person name="Iwasaki W."/>
        </authorList>
    </citation>
    <scope>NUCLEOTIDE SEQUENCE [LARGE SCALE GENOMIC DNA]</scope>
    <source>
        <strain evidence="3 4">NBRC 108759</strain>
    </source>
</reference>
<keyword evidence="2" id="KW-0812">Transmembrane</keyword>
<keyword evidence="1" id="KW-0175">Coiled coil</keyword>
<gene>
    <name evidence="3" type="ORF">BTO18_13620</name>
</gene>
<protein>
    <submittedName>
        <fullName evidence="3">Uncharacterized protein</fullName>
    </submittedName>
</protein>
<keyword evidence="4" id="KW-1185">Reference proteome</keyword>